<evidence type="ECO:0000313" key="2">
    <source>
        <dbReference type="Proteomes" id="UP000887565"/>
    </source>
</evidence>
<organism evidence="2 3">
    <name type="scientific">Romanomermis culicivorax</name>
    <name type="common">Nematode worm</name>
    <dbReference type="NCBI Taxonomy" id="13658"/>
    <lineage>
        <taxon>Eukaryota</taxon>
        <taxon>Metazoa</taxon>
        <taxon>Ecdysozoa</taxon>
        <taxon>Nematoda</taxon>
        <taxon>Enoplea</taxon>
        <taxon>Dorylaimia</taxon>
        <taxon>Mermithida</taxon>
        <taxon>Mermithoidea</taxon>
        <taxon>Mermithidae</taxon>
        <taxon>Romanomermis</taxon>
    </lineage>
</organism>
<keyword evidence="2" id="KW-1185">Reference proteome</keyword>
<keyword evidence="1" id="KW-0472">Membrane</keyword>
<feature type="transmembrane region" description="Helical" evidence="1">
    <location>
        <begin position="35"/>
        <end position="51"/>
    </location>
</feature>
<dbReference type="AlphaFoldDB" id="A0A915I470"/>
<keyword evidence="1" id="KW-0812">Transmembrane</keyword>
<accession>A0A915I470</accession>
<proteinExistence type="predicted"/>
<evidence type="ECO:0000256" key="1">
    <source>
        <dbReference type="SAM" id="Phobius"/>
    </source>
</evidence>
<protein>
    <submittedName>
        <fullName evidence="3">Uncharacterized protein</fullName>
    </submittedName>
</protein>
<sequence>MAWSNLKLAGVVGCNATAEKESVQSKWSPKIRGPHGQFIIVLFCYILWSVAKNTTSLVRTHARIFLQFQLNQ</sequence>
<dbReference type="Proteomes" id="UP000887565">
    <property type="component" value="Unplaced"/>
</dbReference>
<name>A0A915I470_ROMCU</name>
<dbReference type="WBParaSite" id="nRc.2.0.1.t08932-RA">
    <property type="protein sequence ID" value="nRc.2.0.1.t08932-RA"/>
    <property type="gene ID" value="nRc.2.0.1.g08932"/>
</dbReference>
<keyword evidence="1" id="KW-1133">Transmembrane helix</keyword>
<reference evidence="3" key="1">
    <citation type="submission" date="2022-11" db="UniProtKB">
        <authorList>
            <consortium name="WormBaseParasite"/>
        </authorList>
    </citation>
    <scope>IDENTIFICATION</scope>
</reference>
<evidence type="ECO:0000313" key="3">
    <source>
        <dbReference type="WBParaSite" id="nRc.2.0.1.t08932-RA"/>
    </source>
</evidence>